<dbReference type="AlphaFoldDB" id="A0AAE2ZYB2"/>
<dbReference type="PANTHER" id="PTHR43654:SF1">
    <property type="entry name" value="ISOPENTENYL PHOSPHATE KINASE"/>
    <property type="match status" value="1"/>
</dbReference>
<evidence type="ECO:0000256" key="1">
    <source>
        <dbReference type="ARBA" id="ARBA00022490"/>
    </source>
</evidence>
<dbReference type="NCBIfam" id="TIGR01027">
    <property type="entry name" value="proB"/>
    <property type="match status" value="1"/>
</dbReference>
<dbReference type="PANTHER" id="PTHR43654">
    <property type="entry name" value="GLUTAMATE 5-KINASE"/>
    <property type="match status" value="1"/>
</dbReference>
<dbReference type="GO" id="GO:0005829">
    <property type="term" value="C:cytosol"/>
    <property type="evidence" value="ECO:0007669"/>
    <property type="project" value="TreeGrafter"/>
</dbReference>
<reference evidence="10 11" key="1">
    <citation type="submission" date="2021-10" db="EMBL/GenBank/DDBJ databases">
        <title>Anaerobic single-cell dispensing facilitates the cultivation of human gut bacteria.</title>
        <authorList>
            <person name="Afrizal A."/>
        </authorList>
    </citation>
    <scope>NUCLEOTIDE SEQUENCE [LARGE SCALE GENOMIC DNA]</scope>
    <source>
        <strain evidence="10 11">CLA-AA-H273</strain>
    </source>
</reference>
<evidence type="ECO:0000313" key="11">
    <source>
        <dbReference type="Proteomes" id="UP001197795"/>
    </source>
</evidence>
<dbReference type="InterPro" id="IPR011529">
    <property type="entry name" value="Glu_5kinase"/>
</dbReference>
<comment type="similarity">
    <text evidence="8">Belongs to the glutamate 5-kinase family.</text>
</comment>
<evidence type="ECO:0000256" key="3">
    <source>
        <dbReference type="ARBA" id="ARBA00022650"/>
    </source>
</evidence>
<gene>
    <name evidence="8 10" type="primary">proB</name>
    <name evidence="10" type="ORF">LKD75_08885</name>
</gene>
<name>A0AAE2ZYB2_9FIRM</name>
<dbReference type="HAMAP" id="MF_00456">
    <property type="entry name" value="ProB"/>
    <property type="match status" value="1"/>
</dbReference>
<feature type="domain" description="Aspartate/glutamate/uridylate kinase" evidence="9">
    <location>
        <begin position="12"/>
        <end position="249"/>
    </location>
</feature>
<evidence type="ECO:0000256" key="5">
    <source>
        <dbReference type="ARBA" id="ARBA00022741"/>
    </source>
</evidence>
<dbReference type="GO" id="GO:0055129">
    <property type="term" value="P:L-proline biosynthetic process"/>
    <property type="evidence" value="ECO:0007669"/>
    <property type="project" value="UniProtKB-UniRule"/>
</dbReference>
<dbReference type="Pfam" id="PF00696">
    <property type="entry name" value="AA_kinase"/>
    <property type="match status" value="1"/>
</dbReference>
<keyword evidence="1 8" id="KW-0963">Cytoplasm</keyword>
<feature type="binding site" evidence="8">
    <location>
        <position position="150"/>
    </location>
    <ligand>
        <name>substrate</name>
    </ligand>
</feature>
<accession>A0AAE2ZYB2</accession>
<keyword evidence="4 8" id="KW-0808">Transferase</keyword>
<keyword evidence="2 8" id="KW-0028">Amino-acid biosynthesis</keyword>
<dbReference type="InterPro" id="IPR005715">
    <property type="entry name" value="Glu_5kinase/COase_Synthase"/>
</dbReference>
<feature type="binding site" evidence="8">
    <location>
        <position position="17"/>
    </location>
    <ligand>
        <name>ATP</name>
        <dbReference type="ChEBI" id="CHEBI:30616"/>
    </ligand>
</feature>
<comment type="caution">
    <text evidence="10">The sequence shown here is derived from an EMBL/GenBank/DDBJ whole genome shotgun (WGS) entry which is preliminary data.</text>
</comment>
<feature type="binding site" evidence="8">
    <location>
        <begin position="225"/>
        <end position="231"/>
    </location>
    <ligand>
        <name>ATP</name>
        <dbReference type="ChEBI" id="CHEBI:30616"/>
    </ligand>
</feature>
<feature type="binding site" evidence="8">
    <location>
        <position position="162"/>
    </location>
    <ligand>
        <name>substrate</name>
    </ligand>
</feature>
<evidence type="ECO:0000256" key="7">
    <source>
        <dbReference type="ARBA" id="ARBA00022840"/>
    </source>
</evidence>
<dbReference type="PRINTS" id="PR00474">
    <property type="entry name" value="GLU5KINASE"/>
</dbReference>
<dbReference type="FunFam" id="3.40.1160.10:FF:000018">
    <property type="entry name" value="Glutamate 5-kinase"/>
    <property type="match status" value="1"/>
</dbReference>
<organism evidence="10 11">
    <name type="scientific">Waltera acetigignens</name>
    <dbReference type="NCBI Taxonomy" id="2981769"/>
    <lineage>
        <taxon>Bacteria</taxon>
        <taxon>Bacillati</taxon>
        <taxon>Bacillota</taxon>
        <taxon>Clostridia</taxon>
        <taxon>Lachnospirales</taxon>
        <taxon>Lachnospiraceae</taxon>
        <taxon>Waltera</taxon>
    </lineage>
</organism>
<dbReference type="PROSITE" id="PS00902">
    <property type="entry name" value="GLUTAMATE_5_KINASE"/>
    <property type="match status" value="1"/>
</dbReference>
<evidence type="ECO:0000259" key="9">
    <source>
        <dbReference type="Pfam" id="PF00696"/>
    </source>
</evidence>
<dbReference type="EMBL" id="JAJEPV010000018">
    <property type="protein sequence ID" value="MCC2119697.1"/>
    <property type="molecule type" value="Genomic_DNA"/>
</dbReference>
<evidence type="ECO:0000256" key="2">
    <source>
        <dbReference type="ARBA" id="ARBA00022605"/>
    </source>
</evidence>
<dbReference type="EC" id="2.7.2.11" evidence="8"/>
<keyword evidence="6 8" id="KW-0418">Kinase</keyword>
<dbReference type="InterPro" id="IPR041739">
    <property type="entry name" value="G5K_ProB"/>
</dbReference>
<evidence type="ECO:0000256" key="8">
    <source>
        <dbReference type="HAMAP-Rule" id="MF_00456"/>
    </source>
</evidence>
<evidence type="ECO:0000313" key="10">
    <source>
        <dbReference type="EMBL" id="MCC2119697.1"/>
    </source>
</evidence>
<comment type="catalytic activity">
    <reaction evidence="8">
        <text>L-glutamate + ATP = L-glutamyl 5-phosphate + ADP</text>
        <dbReference type="Rhea" id="RHEA:14877"/>
        <dbReference type="ChEBI" id="CHEBI:29985"/>
        <dbReference type="ChEBI" id="CHEBI:30616"/>
        <dbReference type="ChEBI" id="CHEBI:58274"/>
        <dbReference type="ChEBI" id="CHEBI:456216"/>
        <dbReference type="EC" id="2.7.2.11"/>
    </reaction>
</comment>
<dbReference type="InterPro" id="IPR036393">
    <property type="entry name" value="AceGlu_kinase-like_sf"/>
</dbReference>
<evidence type="ECO:0000256" key="4">
    <source>
        <dbReference type="ARBA" id="ARBA00022679"/>
    </source>
</evidence>
<dbReference type="Gene3D" id="3.40.1160.10">
    <property type="entry name" value="Acetylglutamate kinase-like"/>
    <property type="match status" value="1"/>
</dbReference>
<feature type="binding site" evidence="8">
    <location>
        <position position="58"/>
    </location>
    <ligand>
        <name>substrate</name>
    </ligand>
</feature>
<comment type="function">
    <text evidence="8">Catalyzes the transfer of a phosphate group to glutamate to form L-glutamate 5-phosphate.</text>
</comment>
<dbReference type="RefSeq" id="WP_118539703.1">
    <property type="nucleotide sequence ID" value="NZ_JAJEPV010000018.1"/>
</dbReference>
<proteinExistence type="inferred from homology"/>
<dbReference type="PIRSF" id="PIRSF000729">
    <property type="entry name" value="GK"/>
    <property type="match status" value="1"/>
</dbReference>
<comment type="subcellular location">
    <subcellularLocation>
        <location evidence="8">Cytoplasm</location>
    </subcellularLocation>
</comment>
<keyword evidence="3 8" id="KW-0641">Proline biosynthesis</keyword>
<keyword evidence="11" id="KW-1185">Reference proteome</keyword>
<sequence length="290" mass="31814">MNNIREQIKDKKRIVVKIGSSSLQHAETGDLDYIRLEKLVRELCDISNQGKEVVLVTSGAIAAGKQAVHLKTTEGQTQAESMAIKQACSAIGQARLMMTYQKLFAEYNQVAAQILMTKNTIVDNLNRYNAHNTFTQLLKMGAIPVVNENDTVATYEIEIGDNDTLSAIVAALIDADLLILLSDIDGLYTDDPRQNPNAEFIEQVDELTEEFMHMGKASTGSNVGTGGMNTKMIAAKIATSSDVDMIIANSKDIGVLHRLLSGENEGTLFVAHKDESFDLPEFVQNLHKNQ</sequence>
<dbReference type="InterPro" id="IPR019797">
    <property type="entry name" value="Glutamate_5-kinase_CS"/>
</dbReference>
<dbReference type="InterPro" id="IPR001057">
    <property type="entry name" value="Glu/AcGlu_kinase"/>
</dbReference>
<dbReference type="SUPFAM" id="SSF53633">
    <property type="entry name" value="Carbamate kinase-like"/>
    <property type="match status" value="1"/>
</dbReference>
<keyword evidence="7 8" id="KW-0067">ATP-binding</keyword>
<protein>
    <recommendedName>
        <fullName evidence="8">Glutamate 5-kinase</fullName>
        <ecNumber evidence="8">2.7.2.11</ecNumber>
    </recommendedName>
    <alternativeName>
        <fullName evidence="8">Gamma-glutamyl kinase</fullName>
        <shortName evidence="8">GK</shortName>
    </alternativeName>
</protein>
<dbReference type="GO" id="GO:0005524">
    <property type="term" value="F:ATP binding"/>
    <property type="evidence" value="ECO:0007669"/>
    <property type="project" value="UniProtKB-KW"/>
</dbReference>
<dbReference type="InterPro" id="IPR001048">
    <property type="entry name" value="Asp/Glu/Uridylate_kinase"/>
</dbReference>
<dbReference type="CDD" id="cd04242">
    <property type="entry name" value="AAK_G5K_ProB"/>
    <property type="match status" value="1"/>
</dbReference>
<dbReference type="GO" id="GO:0004349">
    <property type="term" value="F:glutamate 5-kinase activity"/>
    <property type="evidence" value="ECO:0007669"/>
    <property type="project" value="UniProtKB-UniRule"/>
</dbReference>
<keyword evidence="5 8" id="KW-0547">Nucleotide-binding</keyword>
<evidence type="ECO:0000256" key="6">
    <source>
        <dbReference type="ARBA" id="ARBA00022777"/>
    </source>
</evidence>
<dbReference type="Proteomes" id="UP001197795">
    <property type="component" value="Unassembled WGS sequence"/>
</dbReference>
<comment type="pathway">
    <text evidence="8">Amino-acid biosynthesis; L-proline biosynthesis; L-glutamate 5-semialdehyde from L-glutamate: step 1/2.</text>
</comment>
<feature type="binding site" evidence="8">
    <location>
        <begin position="182"/>
        <end position="183"/>
    </location>
    <ligand>
        <name>ATP</name>
        <dbReference type="ChEBI" id="CHEBI:30616"/>
    </ligand>
</feature>